<sequence>MVAVTGAASGLGRALVERLAGLAEINRVVGLDERRGDVEGVEWRVLDIRDPAVAQRIAGCDVVVHLDVDLSPDTEPRQRSARNVRGAQTVLTAAAASGVPRIVLCTSAMVYGALADNPVPLADDAPLRARPEGVVADLLEIEWLARRAPRAHPGLSVTVVRPAMVVGGAVDTFLTRHFEAARLLVIRGSRPSWQFCHVDDLLSGLEWATLGRVEGSVTVGSEGFLEQDEVEKLVGLPRLELPESLALGAAERLHRLGLTPAPASDLAYVSHPWVVSSDKLLAAGWRPVHDNTTACEALATDVAGRHTALGRRIGRRETATLGAAGATVALLGTAAVVRRARRRKTRGGT</sequence>
<keyword evidence="1" id="KW-0472">Membrane</keyword>
<proteinExistence type="predicted"/>
<dbReference type="PANTHER" id="PTHR43245">
    <property type="entry name" value="BIFUNCTIONAL POLYMYXIN RESISTANCE PROTEIN ARNA"/>
    <property type="match status" value="1"/>
</dbReference>
<feature type="domain" description="NAD-dependent epimerase/dehydratase" evidence="2">
    <location>
        <begin position="2"/>
        <end position="208"/>
    </location>
</feature>
<dbReference type="InterPro" id="IPR001509">
    <property type="entry name" value="Epimerase_deHydtase"/>
</dbReference>
<evidence type="ECO:0000259" key="2">
    <source>
        <dbReference type="Pfam" id="PF01370"/>
    </source>
</evidence>
<dbReference type="InterPro" id="IPR036291">
    <property type="entry name" value="NAD(P)-bd_dom_sf"/>
</dbReference>
<dbReference type="Pfam" id="PF01370">
    <property type="entry name" value="Epimerase"/>
    <property type="match status" value="1"/>
</dbReference>
<keyword evidence="1" id="KW-0812">Transmembrane</keyword>
<evidence type="ECO:0000313" key="3">
    <source>
        <dbReference type="EMBL" id="SFH32040.1"/>
    </source>
</evidence>
<accession>A0A1I2Z2V5</accession>
<dbReference type="STRING" id="504797.SAMN05421678_115145"/>
<dbReference type="Proteomes" id="UP000199052">
    <property type="component" value="Unassembled WGS sequence"/>
</dbReference>
<evidence type="ECO:0000256" key="1">
    <source>
        <dbReference type="SAM" id="Phobius"/>
    </source>
</evidence>
<dbReference type="Gene3D" id="3.40.50.720">
    <property type="entry name" value="NAD(P)-binding Rossmann-like Domain"/>
    <property type="match status" value="1"/>
</dbReference>
<feature type="transmembrane region" description="Helical" evidence="1">
    <location>
        <begin position="319"/>
        <end position="337"/>
    </location>
</feature>
<keyword evidence="1" id="KW-1133">Transmembrane helix</keyword>
<dbReference type="SUPFAM" id="SSF51735">
    <property type="entry name" value="NAD(P)-binding Rossmann-fold domains"/>
    <property type="match status" value="1"/>
</dbReference>
<dbReference type="AlphaFoldDB" id="A0A1I2Z2V5"/>
<evidence type="ECO:0000313" key="4">
    <source>
        <dbReference type="Proteomes" id="UP000199052"/>
    </source>
</evidence>
<protein>
    <submittedName>
        <fullName evidence="3">Nucleoside-diphosphate-sugar epimerase</fullName>
    </submittedName>
</protein>
<gene>
    <name evidence="3" type="ORF">SAMN05421678_115145</name>
</gene>
<reference evidence="3 4" key="1">
    <citation type="submission" date="2016-10" db="EMBL/GenBank/DDBJ databases">
        <authorList>
            <person name="de Groot N.N."/>
        </authorList>
    </citation>
    <scope>NUCLEOTIDE SEQUENCE [LARGE SCALE GENOMIC DNA]</scope>
    <source>
        <strain evidence="3 4">CPCC 202808</strain>
    </source>
</reference>
<dbReference type="InterPro" id="IPR050177">
    <property type="entry name" value="Lipid_A_modif_metabolic_enz"/>
</dbReference>
<name>A0A1I2Z2V5_9ACTN</name>
<dbReference type="EMBL" id="FOOI01000015">
    <property type="protein sequence ID" value="SFH32040.1"/>
    <property type="molecule type" value="Genomic_DNA"/>
</dbReference>
<organism evidence="3 4">
    <name type="scientific">Actinopolymorpha cephalotaxi</name>
    <dbReference type="NCBI Taxonomy" id="504797"/>
    <lineage>
        <taxon>Bacteria</taxon>
        <taxon>Bacillati</taxon>
        <taxon>Actinomycetota</taxon>
        <taxon>Actinomycetes</taxon>
        <taxon>Propionibacteriales</taxon>
        <taxon>Actinopolymorphaceae</taxon>
        <taxon>Actinopolymorpha</taxon>
    </lineage>
</organism>
<dbReference type="PANTHER" id="PTHR43245:SF52">
    <property type="entry name" value="NAD-DEPENDENT EPIMERASE_DEHYDRATASE"/>
    <property type="match status" value="1"/>
</dbReference>